<protein>
    <submittedName>
        <fullName evidence="1">UDP-Glycosyltransferase superfamily protein</fullName>
    </submittedName>
</protein>
<evidence type="ECO:0000313" key="1">
    <source>
        <dbReference type="EMBL" id="GER27879.1"/>
    </source>
</evidence>
<proteinExistence type="predicted"/>
<keyword evidence="2" id="KW-1185">Reference proteome</keyword>
<evidence type="ECO:0000313" key="2">
    <source>
        <dbReference type="Proteomes" id="UP000325081"/>
    </source>
</evidence>
<dbReference type="Proteomes" id="UP000325081">
    <property type="component" value="Unassembled WGS sequence"/>
</dbReference>
<dbReference type="EMBL" id="BKCP01002224">
    <property type="protein sequence ID" value="GER27879.1"/>
    <property type="molecule type" value="Genomic_DNA"/>
</dbReference>
<name>A0A5A7P552_STRAF</name>
<sequence>MLKDSGSLEVAQTLSDFLLYAMQHATALGPIDEIYAFIENLVNKAHCRRVAEVSMTILSLVADGHQSRVAKVKKSLKLPITSFGHLHLNEHSWRSYSSGPSTSCFERLCMGASWWSTTRSC</sequence>
<dbReference type="GO" id="GO:0016740">
    <property type="term" value="F:transferase activity"/>
    <property type="evidence" value="ECO:0007669"/>
    <property type="project" value="UniProtKB-KW"/>
</dbReference>
<gene>
    <name evidence="1" type="ORF">STAS_03617</name>
</gene>
<keyword evidence="1" id="KW-0808">Transferase</keyword>
<reference evidence="2" key="1">
    <citation type="journal article" date="2019" name="Curr. Biol.">
        <title>Genome Sequence of Striga asiatica Provides Insight into the Evolution of Plant Parasitism.</title>
        <authorList>
            <person name="Yoshida S."/>
            <person name="Kim S."/>
            <person name="Wafula E.K."/>
            <person name="Tanskanen J."/>
            <person name="Kim Y.M."/>
            <person name="Honaas L."/>
            <person name="Yang Z."/>
            <person name="Spallek T."/>
            <person name="Conn C.E."/>
            <person name="Ichihashi Y."/>
            <person name="Cheong K."/>
            <person name="Cui S."/>
            <person name="Der J.P."/>
            <person name="Gundlach H."/>
            <person name="Jiao Y."/>
            <person name="Hori C."/>
            <person name="Ishida J.K."/>
            <person name="Kasahara H."/>
            <person name="Kiba T."/>
            <person name="Kim M.S."/>
            <person name="Koo N."/>
            <person name="Laohavisit A."/>
            <person name="Lee Y.H."/>
            <person name="Lumba S."/>
            <person name="McCourt P."/>
            <person name="Mortimer J.C."/>
            <person name="Mutuku J.M."/>
            <person name="Nomura T."/>
            <person name="Sasaki-Sekimoto Y."/>
            <person name="Seto Y."/>
            <person name="Wang Y."/>
            <person name="Wakatake T."/>
            <person name="Sakakibara H."/>
            <person name="Demura T."/>
            <person name="Yamaguchi S."/>
            <person name="Yoneyama K."/>
            <person name="Manabe R.I."/>
            <person name="Nelson D.C."/>
            <person name="Schulman A.H."/>
            <person name="Timko M.P."/>
            <person name="dePamphilis C.W."/>
            <person name="Choi D."/>
            <person name="Shirasu K."/>
        </authorList>
    </citation>
    <scope>NUCLEOTIDE SEQUENCE [LARGE SCALE GENOMIC DNA]</scope>
    <source>
        <strain evidence="2">cv. UVA1</strain>
    </source>
</reference>
<organism evidence="1 2">
    <name type="scientific">Striga asiatica</name>
    <name type="common">Asiatic witchweed</name>
    <name type="synonym">Buchnera asiatica</name>
    <dbReference type="NCBI Taxonomy" id="4170"/>
    <lineage>
        <taxon>Eukaryota</taxon>
        <taxon>Viridiplantae</taxon>
        <taxon>Streptophyta</taxon>
        <taxon>Embryophyta</taxon>
        <taxon>Tracheophyta</taxon>
        <taxon>Spermatophyta</taxon>
        <taxon>Magnoliopsida</taxon>
        <taxon>eudicotyledons</taxon>
        <taxon>Gunneridae</taxon>
        <taxon>Pentapetalae</taxon>
        <taxon>asterids</taxon>
        <taxon>lamiids</taxon>
        <taxon>Lamiales</taxon>
        <taxon>Orobanchaceae</taxon>
        <taxon>Buchnereae</taxon>
        <taxon>Striga</taxon>
    </lineage>
</organism>
<comment type="caution">
    <text evidence="1">The sequence shown here is derived from an EMBL/GenBank/DDBJ whole genome shotgun (WGS) entry which is preliminary data.</text>
</comment>
<accession>A0A5A7P552</accession>
<dbReference type="AlphaFoldDB" id="A0A5A7P552"/>